<evidence type="ECO:0000256" key="7">
    <source>
        <dbReference type="ARBA" id="ARBA00045681"/>
    </source>
</evidence>
<keyword evidence="4" id="KW-0408">Iron</keyword>
<dbReference type="InterPro" id="IPR015324">
    <property type="entry name" value="Ribosomal_Rsm22-like"/>
</dbReference>
<accession>I2H169</accession>
<feature type="region of interest" description="Disordered" evidence="8">
    <location>
        <begin position="555"/>
        <end position="576"/>
    </location>
</feature>
<dbReference type="eggNOG" id="KOG2539">
    <property type="taxonomic scope" value="Eukaryota"/>
</dbReference>
<dbReference type="KEGG" id="tbl:TBLA_0C03170"/>
<evidence type="ECO:0008006" key="11">
    <source>
        <dbReference type="Google" id="ProtNLM"/>
    </source>
</evidence>
<keyword evidence="6" id="KW-0496">Mitochondrion</keyword>
<keyword evidence="10" id="KW-1185">Reference proteome</keyword>
<dbReference type="GO" id="GO:0006412">
    <property type="term" value="P:translation"/>
    <property type="evidence" value="ECO:0007669"/>
    <property type="project" value="InterPro"/>
</dbReference>
<dbReference type="EMBL" id="HE806318">
    <property type="protein sequence ID" value="CCH60121.1"/>
    <property type="molecule type" value="Genomic_DNA"/>
</dbReference>
<dbReference type="OrthoDB" id="421327at2759"/>
<proteinExistence type="predicted"/>
<dbReference type="FunCoup" id="I2H169">
    <property type="interactions" value="325"/>
</dbReference>
<dbReference type="InParanoid" id="I2H169"/>
<dbReference type="Pfam" id="PF09243">
    <property type="entry name" value="Rsm22"/>
    <property type="match status" value="1"/>
</dbReference>
<dbReference type="SUPFAM" id="SSF53335">
    <property type="entry name" value="S-adenosyl-L-methionine-dependent methyltransferases"/>
    <property type="match status" value="1"/>
</dbReference>
<organism evidence="9 10">
    <name type="scientific">Henningerozyma blattae (strain ATCC 34711 / CBS 6284 / DSM 70876 / NBRC 10599 / NRRL Y-10934 / UCD 77-7)</name>
    <name type="common">Yeast</name>
    <name type="synonym">Tetrapisispora blattae</name>
    <dbReference type="NCBI Taxonomy" id="1071380"/>
    <lineage>
        <taxon>Eukaryota</taxon>
        <taxon>Fungi</taxon>
        <taxon>Dikarya</taxon>
        <taxon>Ascomycota</taxon>
        <taxon>Saccharomycotina</taxon>
        <taxon>Saccharomycetes</taxon>
        <taxon>Saccharomycetales</taxon>
        <taxon>Saccharomycetaceae</taxon>
        <taxon>Henningerozyma</taxon>
    </lineage>
</organism>
<evidence type="ECO:0000313" key="9">
    <source>
        <dbReference type="EMBL" id="CCH60121.1"/>
    </source>
</evidence>
<dbReference type="GO" id="GO:0008168">
    <property type="term" value="F:methyltransferase activity"/>
    <property type="evidence" value="ECO:0007669"/>
    <property type="project" value="InterPro"/>
</dbReference>
<dbReference type="InterPro" id="IPR016522">
    <property type="entry name" value="RSM22_mit_bud"/>
</dbReference>
<dbReference type="GO" id="GO:0046872">
    <property type="term" value="F:metal ion binding"/>
    <property type="evidence" value="ECO:0007669"/>
    <property type="project" value="UniProtKB-KW"/>
</dbReference>
<dbReference type="GO" id="GO:0003735">
    <property type="term" value="F:structural constituent of ribosome"/>
    <property type="evidence" value="ECO:0007669"/>
    <property type="project" value="EnsemblFungi"/>
</dbReference>
<evidence type="ECO:0000313" key="10">
    <source>
        <dbReference type="Proteomes" id="UP000002866"/>
    </source>
</evidence>
<dbReference type="InterPro" id="IPR029063">
    <property type="entry name" value="SAM-dependent_MTases_sf"/>
</dbReference>
<dbReference type="STRING" id="1071380.I2H169"/>
<evidence type="ECO:0000256" key="3">
    <source>
        <dbReference type="ARBA" id="ARBA00022946"/>
    </source>
</evidence>
<reference evidence="9 10" key="1">
    <citation type="journal article" date="2011" name="Proc. Natl. Acad. Sci. U.S.A.">
        <title>Evolutionary erosion of yeast sex chromosomes by mating-type switching accidents.</title>
        <authorList>
            <person name="Gordon J.L."/>
            <person name="Armisen D."/>
            <person name="Proux-Wera E."/>
            <person name="Oheigeartaigh S.S."/>
            <person name="Byrne K.P."/>
            <person name="Wolfe K.H."/>
        </authorList>
    </citation>
    <scope>NUCLEOTIDE SEQUENCE [LARGE SCALE GENOMIC DNA]</scope>
    <source>
        <strain evidence="10">ATCC 34711 / CBS 6284 / DSM 70876 / NBRC 10599 / NRRL Y-10934 / UCD 77-7</strain>
    </source>
</reference>
<evidence type="ECO:0000256" key="8">
    <source>
        <dbReference type="SAM" id="MobiDB-lite"/>
    </source>
</evidence>
<dbReference type="AlphaFoldDB" id="I2H169"/>
<evidence type="ECO:0000256" key="1">
    <source>
        <dbReference type="ARBA" id="ARBA00004173"/>
    </source>
</evidence>
<evidence type="ECO:0000256" key="5">
    <source>
        <dbReference type="ARBA" id="ARBA00023014"/>
    </source>
</evidence>
<comment type="subcellular location">
    <subcellularLocation>
        <location evidence="1">Mitochondrion</location>
    </subcellularLocation>
</comment>
<dbReference type="GO" id="GO:0180026">
    <property type="term" value="P:mitochondrial small ribosomal subunit assembly"/>
    <property type="evidence" value="ECO:0007669"/>
    <property type="project" value="EnsemblFungi"/>
</dbReference>
<feature type="compositionally biased region" description="Basic and acidic residues" evidence="8">
    <location>
        <begin position="555"/>
        <end position="572"/>
    </location>
</feature>
<dbReference type="PANTHER" id="PTHR13184">
    <property type="entry name" value="37S RIBOSOMAL PROTEIN S22"/>
    <property type="match status" value="1"/>
</dbReference>
<keyword evidence="5" id="KW-0411">Iron-sulfur</keyword>
<dbReference type="GeneID" id="14495101"/>
<dbReference type="RefSeq" id="XP_004179640.1">
    <property type="nucleotide sequence ID" value="XM_004179592.1"/>
</dbReference>
<evidence type="ECO:0000256" key="6">
    <source>
        <dbReference type="ARBA" id="ARBA00023128"/>
    </source>
</evidence>
<dbReference type="GO" id="GO:0051539">
    <property type="term" value="F:4 iron, 4 sulfur cluster binding"/>
    <property type="evidence" value="ECO:0007669"/>
    <property type="project" value="EnsemblFungi"/>
</dbReference>
<dbReference type="HOGENOM" id="CLU_024759_0_0_1"/>
<evidence type="ECO:0000256" key="2">
    <source>
        <dbReference type="ARBA" id="ARBA00022723"/>
    </source>
</evidence>
<dbReference type="Proteomes" id="UP000002866">
    <property type="component" value="Chromosome 3"/>
</dbReference>
<sequence>MIRLYHYNKIFLRRALRWNSNLTINKKLNIGHLNLENNSEHWELVEDIARKDTIDRSKLLERYISNSDHNELDSDSFSRFDPKTLKGHTPRDSVHLNPDVAKVIQNNILSLQIPANIRRSASNYFVYLHKHSVHKPTSTKMEVDAHIAALFLHNYTSIYQALAELKKRIGTENFKPQRILEVGYGPAAGIIAFNDIMGPGYRPEKKDAVILGHLDMLRKAKLILSRQYNEIPNELLVPNTKIKYDEAVVEQETDNENLNELNNEPDVIQSSSESDDLIGEVMIKKIKIVTNLNSKIPASGSYDLIILTHQLLRDEERFPAQVDQLTTHYLSLLSPGGHLIIIERGNPTGFEIIERARQIMLRPENYPEEEGKIPRPWLRGSSVKSTTSSKYKDTELEFFEDFEVYDSKDLDKQISMSDLEESNNNICKDEIANETTNEATKDEVDYHIKVIAPCQHHSKSPLQIGNPKYYTTKEGKNLKIITFQKTVQRPKFTMELKKGKILATKWAMPLDGIGMDNIAQPGTGRPNGRNYENVNYSYLIIQRSLNDKETIKQINEDRENGRPSKSNEEDTWPRIIGPPMKSKGFVSLQVCTPLGKIEKWIIPKSYSKIAYHDARKAIKGDLWALGAKTKIPGIGGINVEKLEKAWKQELKLKKKEAKRKDYKISEMKQSFDDDSSIPDSSASTEDRITYLDNNIKKMAKVYEHEFYQANRKKDKKYKKSRPLI</sequence>
<dbReference type="OMA" id="HRKCPLQ"/>
<comment type="function">
    <text evidence="7">Mitochondrial ribosome (mitoribosome) assembly factor. Binds at the interface of the head and body domains of the mitochondrial small ribosomal subunit (mt-SSU), occluding the mRNA channel and preventing compaction of the head domain towards the body. Probable inactive methyltransferase: retains the characteristic folding and ability to bind S-adenosyl-L-methionine, but it probably lost its methyltransferase activity.</text>
</comment>
<keyword evidence="3" id="KW-0809">Transit peptide</keyword>
<gene>
    <name evidence="9" type="primary">TBLA0C03170</name>
    <name evidence="9" type="ORF">TBLA_0C03170</name>
</gene>
<keyword evidence="2" id="KW-0479">Metal-binding</keyword>
<dbReference type="PIRSF" id="PIRSF007797">
    <property type="entry name" value="RSM22"/>
    <property type="match status" value="1"/>
</dbReference>
<dbReference type="GO" id="GO:0005763">
    <property type="term" value="C:mitochondrial small ribosomal subunit"/>
    <property type="evidence" value="ECO:0007669"/>
    <property type="project" value="EnsemblFungi"/>
</dbReference>
<dbReference type="InterPro" id="IPR052571">
    <property type="entry name" value="Mt_RNA_Methyltransferase"/>
</dbReference>
<dbReference type="PANTHER" id="PTHR13184:SF5">
    <property type="entry name" value="METHYLTRANSFERASE-LIKE PROTEIN 17, MITOCHONDRIAL"/>
    <property type="match status" value="1"/>
</dbReference>
<name>I2H169_HENB6</name>
<evidence type="ECO:0000256" key="4">
    <source>
        <dbReference type="ARBA" id="ARBA00023004"/>
    </source>
</evidence>
<protein>
    <recommendedName>
        <fullName evidence="11">37S ribosomal protein S22</fullName>
    </recommendedName>
</protein>